<reference evidence="2" key="2">
    <citation type="submission" date="2023-04" db="EMBL/GenBank/DDBJ databases">
        <authorList>
            <person name="Beletskiy A.V."/>
            <person name="Mardanov A.V."/>
            <person name="Ravin N.V."/>
        </authorList>
    </citation>
    <scope>NUCLEOTIDE SEQUENCE</scope>
    <source>
        <strain evidence="2">GKL-01</strain>
    </source>
</reference>
<evidence type="ECO:0000313" key="2">
    <source>
        <dbReference type="EMBL" id="WGZ92075.1"/>
    </source>
</evidence>
<dbReference type="KEGG" id="tdu:QJT80_06230"/>
<gene>
    <name evidence="2" type="ORF">QJT80_06230</name>
</gene>
<dbReference type="AlphaFoldDB" id="A0AA95H879"/>
<dbReference type="EMBL" id="CP124755">
    <property type="protein sequence ID" value="WGZ92075.1"/>
    <property type="molecule type" value="Genomic_DNA"/>
</dbReference>
<proteinExistence type="predicted"/>
<reference evidence="2" key="1">
    <citation type="journal article" date="2023" name="Int. J. Mol. Sci.">
        <title>Metagenomics Revealed a New Genus 'Candidatus Thiocaldithrix dubininis' gen. nov., sp. nov. and a New Species 'Candidatus Thiothrix putei' sp. nov. in the Family Thiotrichaceae, Some Members of Which Have Traits of Both Na+- and H+-Motive Energetics.</title>
        <authorList>
            <person name="Ravin N.V."/>
            <person name="Muntyan M.S."/>
            <person name="Smolyakov D.D."/>
            <person name="Rudenko T.S."/>
            <person name="Beletsky A.V."/>
            <person name="Mardanov A.V."/>
            <person name="Grabovich M.Y."/>
        </authorList>
    </citation>
    <scope>NUCLEOTIDE SEQUENCE</scope>
    <source>
        <strain evidence="2">GKL-01</strain>
    </source>
</reference>
<sequence>MQWQQKFLSTLLGLGLMGIVSSEAIANPASAYCLKQGGRLLTIKTPYGEAGYCLLLNKQVCEEWAFLNHKCPKPRAHFPQSAAVNAKTVTKSSPAIRKRSTKALKPVPFKSVTLADGYRTLPVTDVHVMRMANLAAQQLSHKQATVQTIVWAQRKKGSGQNYRMLITLTDGKQYSALVYQAPGKHPPLLREAKLLKPLH</sequence>
<evidence type="ECO:0000256" key="1">
    <source>
        <dbReference type="SAM" id="SignalP"/>
    </source>
</evidence>
<dbReference type="InterPro" id="IPR005590">
    <property type="entry name" value="DUF333"/>
</dbReference>
<dbReference type="InterPro" id="IPR046350">
    <property type="entry name" value="Cystatin_sf"/>
</dbReference>
<name>A0AA95H879_9GAMM</name>
<accession>A0AA95H879</accession>
<keyword evidence="1" id="KW-0732">Signal</keyword>
<organism evidence="2">
    <name type="scientific">Candidatus Thiocaldithrix dubininis</name>
    <dbReference type="NCBI Taxonomy" id="3080823"/>
    <lineage>
        <taxon>Bacteria</taxon>
        <taxon>Pseudomonadati</taxon>
        <taxon>Pseudomonadota</taxon>
        <taxon>Gammaproteobacteria</taxon>
        <taxon>Thiotrichales</taxon>
        <taxon>Thiotrichaceae</taxon>
        <taxon>Candidatus Thiocaldithrix</taxon>
    </lineage>
</organism>
<dbReference type="Proteomes" id="UP001300672">
    <property type="component" value="Chromosome"/>
</dbReference>
<dbReference type="PANTHER" id="PTHR38008:SF2">
    <property type="entry name" value="HEMOLYSIN"/>
    <property type="match status" value="1"/>
</dbReference>
<feature type="signal peptide" evidence="1">
    <location>
        <begin position="1"/>
        <end position="26"/>
    </location>
</feature>
<dbReference type="PANTHER" id="PTHR38008">
    <property type="entry name" value="HEMOLYSIN-RELATED"/>
    <property type="match status" value="1"/>
</dbReference>
<feature type="chain" id="PRO_5041647984" evidence="1">
    <location>
        <begin position="27"/>
        <end position="199"/>
    </location>
</feature>
<dbReference type="SUPFAM" id="SSF54403">
    <property type="entry name" value="Cystatin/monellin"/>
    <property type="match status" value="1"/>
</dbReference>
<protein>
    <submittedName>
        <fullName evidence="2">DUF333 domain-containing protein</fullName>
    </submittedName>
</protein>
<dbReference type="Gene3D" id="3.10.450.10">
    <property type="match status" value="1"/>
</dbReference>
<dbReference type="Pfam" id="PF03891">
    <property type="entry name" value="DUF333"/>
    <property type="match status" value="1"/>
</dbReference>